<dbReference type="Proteomes" id="UP001142055">
    <property type="component" value="Chromosome 3"/>
</dbReference>
<dbReference type="Gene3D" id="3.40.367.20">
    <property type="match status" value="1"/>
</dbReference>
<dbReference type="GO" id="GO:0006096">
    <property type="term" value="P:glycolytic process"/>
    <property type="evidence" value="ECO:0007669"/>
    <property type="project" value="UniProtKB-KW"/>
</dbReference>
<dbReference type="Pfam" id="PF03727">
    <property type="entry name" value="Hexokinase_2"/>
    <property type="match status" value="1"/>
</dbReference>
<evidence type="ECO:0000256" key="7">
    <source>
        <dbReference type="ARBA" id="ARBA00022840"/>
    </source>
</evidence>
<dbReference type="GO" id="GO:0008865">
    <property type="term" value="F:fructokinase activity"/>
    <property type="evidence" value="ECO:0007669"/>
    <property type="project" value="TreeGrafter"/>
</dbReference>
<dbReference type="Pfam" id="PF00349">
    <property type="entry name" value="Hexokinase_1"/>
    <property type="match status" value="1"/>
</dbReference>
<dbReference type="InterPro" id="IPR022672">
    <property type="entry name" value="Hexokinase_N"/>
</dbReference>
<gene>
    <name evidence="15" type="ORF">RDWZM_008017</name>
</gene>
<dbReference type="GO" id="GO:0001678">
    <property type="term" value="P:intracellular glucose homeostasis"/>
    <property type="evidence" value="ECO:0007669"/>
    <property type="project" value="InterPro"/>
</dbReference>
<dbReference type="InterPro" id="IPR001312">
    <property type="entry name" value="Hexokinase"/>
</dbReference>
<keyword evidence="8 12" id="KW-0324">Glycolysis</keyword>
<organism evidence="15 16">
    <name type="scientific">Blomia tropicalis</name>
    <name type="common">Mite</name>
    <dbReference type="NCBI Taxonomy" id="40697"/>
    <lineage>
        <taxon>Eukaryota</taxon>
        <taxon>Metazoa</taxon>
        <taxon>Ecdysozoa</taxon>
        <taxon>Arthropoda</taxon>
        <taxon>Chelicerata</taxon>
        <taxon>Arachnida</taxon>
        <taxon>Acari</taxon>
        <taxon>Acariformes</taxon>
        <taxon>Sarcoptiformes</taxon>
        <taxon>Astigmata</taxon>
        <taxon>Glycyphagoidea</taxon>
        <taxon>Echimyopodidae</taxon>
        <taxon>Blomia</taxon>
    </lineage>
</organism>
<dbReference type="InterPro" id="IPR022673">
    <property type="entry name" value="Hexokinase_C"/>
</dbReference>
<protein>
    <recommendedName>
        <fullName evidence="12">Phosphotransferase</fullName>
        <ecNumber evidence="12">2.7.1.-</ecNumber>
    </recommendedName>
</protein>
<reference evidence="15" key="1">
    <citation type="submission" date="2022-12" db="EMBL/GenBank/DDBJ databases">
        <title>Genome assemblies of Blomia tropicalis.</title>
        <authorList>
            <person name="Cui Y."/>
        </authorList>
    </citation>
    <scope>NUCLEOTIDE SEQUENCE</scope>
    <source>
        <tissue evidence="15">Adult mites</tissue>
    </source>
</reference>
<comment type="catalytic activity">
    <reaction evidence="9">
        <text>a D-hexose + ATP = a D-hexose 6-phosphate + ADP + H(+)</text>
        <dbReference type="Rhea" id="RHEA:22740"/>
        <dbReference type="ChEBI" id="CHEBI:4194"/>
        <dbReference type="ChEBI" id="CHEBI:15378"/>
        <dbReference type="ChEBI" id="CHEBI:30616"/>
        <dbReference type="ChEBI" id="CHEBI:229467"/>
        <dbReference type="ChEBI" id="CHEBI:456216"/>
        <dbReference type="EC" id="2.7.1.1"/>
    </reaction>
    <physiologicalReaction direction="left-to-right" evidence="9">
        <dbReference type="Rhea" id="RHEA:22741"/>
    </physiologicalReaction>
</comment>
<proteinExistence type="inferred from homology"/>
<dbReference type="EMBL" id="JAPWDV010000003">
    <property type="protein sequence ID" value="KAJ6216860.1"/>
    <property type="molecule type" value="Genomic_DNA"/>
</dbReference>
<evidence type="ECO:0000256" key="4">
    <source>
        <dbReference type="ARBA" id="ARBA00022679"/>
    </source>
</evidence>
<evidence type="ECO:0000259" key="14">
    <source>
        <dbReference type="Pfam" id="PF03727"/>
    </source>
</evidence>
<evidence type="ECO:0000256" key="5">
    <source>
        <dbReference type="ARBA" id="ARBA00022741"/>
    </source>
</evidence>
<dbReference type="GO" id="GO:0006006">
    <property type="term" value="P:glucose metabolic process"/>
    <property type="evidence" value="ECO:0007669"/>
    <property type="project" value="TreeGrafter"/>
</dbReference>
<evidence type="ECO:0000256" key="9">
    <source>
        <dbReference type="ARBA" id="ARBA00044613"/>
    </source>
</evidence>
<accession>A0A9Q0M3Q6</accession>
<dbReference type="AlphaFoldDB" id="A0A9Q0M3Q6"/>
<evidence type="ECO:0000256" key="2">
    <source>
        <dbReference type="ARBA" id="ARBA00005028"/>
    </source>
</evidence>
<comment type="pathway">
    <text evidence="1">Carbohydrate degradation; glycolysis; D-glyceraldehyde 3-phosphate and glycerone phosphate from D-glucose: step 1/4.</text>
</comment>
<dbReference type="Gene3D" id="3.30.420.40">
    <property type="match status" value="1"/>
</dbReference>
<sequence length="426" mass="48357">MFLTYVRSLPNNEEQGQYLALDLGGTNFRVLLVEFTSSKQKILDCERHEIPNDLRFGSGQSLFDFIAERVIQFAIRHQLVGVRIALGFTFSFPLHQHGLAEATLVRWTKSFNCSGVVGFDVVRLLKAALKRKMHKSIPYVDVVAIINDTTGTLISGALMDKNCVIGLIVGTGCNSCYVEKLENIEKWPFNYSEPRQVVINTEWGAFGENNVLDFIRTIWDRSLDYESVNAGKQIYEKMVSGMYLPELFRRVLLTLIERGVLFNGHVPLELLRPYSITTSSMSKIDMDTKLNSFRNTKTVLSELFVRCDYSDVDAKIVFMINNRITQRAAYLIATGIWALAKRIDQTDISVAYDGSLLCLHPYIKLWVEEKLNKFSSSTNKKIRLIPSHDGSGYGAAIVAALCYREKRPKIVKRNGKVYEVTSFLNK</sequence>
<dbReference type="FunFam" id="3.30.420.40:FF:000805">
    <property type="entry name" value="Hexokinase-2"/>
    <property type="match status" value="1"/>
</dbReference>
<dbReference type="FunFam" id="3.40.367.20:FF:000020">
    <property type="entry name" value="Hexokinase-1"/>
    <property type="match status" value="1"/>
</dbReference>
<evidence type="ECO:0000256" key="10">
    <source>
        <dbReference type="ARBA" id="ARBA00047905"/>
    </source>
</evidence>
<evidence type="ECO:0000256" key="11">
    <source>
        <dbReference type="ARBA" id="ARBA00048160"/>
    </source>
</evidence>
<dbReference type="InterPro" id="IPR043129">
    <property type="entry name" value="ATPase_NBD"/>
</dbReference>
<name>A0A9Q0M3Q6_BLOTA</name>
<evidence type="ECO:0000256" key="8">
    <source>
        <dbReference type="ARBA" id="ARBA00023152"/>
    </source>
</evidence>
<dbReference type="GO" id="GO:0005536">
    <property type="term" value="F:D-glucose binding"/>
    <property type="evidence" value="ECO:0007669"/>
    <property type="project" value="InterPro"/>
</dbReference>
<dbReference type="EC" id="2.7.1.-" evidence="12"/>
<keyword evidence="16" id="KW-1185">Reference proteome</keyword>
<keyword evidence="5 12" id="KW-0547">Nucleotide-binding</keyword>
<dbReference type="PANTHER" id="PTHR19443:SF54">
    <property type="entry name" value="PHOSPHOTRANSFERASE"/>
    <property type="match status" value="1"/>
</dbReference>
<evidence type="ECO:0000256" key="3">
    <source>
        <dbReference type="ARBA" id="ARBA00009225"/>
    </source>
</evidence>
<dbReference type="GO" id="GO:0005524">
    <property type="term" value="F:ATP binding"/>
    <property type="evidence" value="ECO:0007669"/>
    <property type="project" value="UniProtKB-UniRule"/>
</dbReference>
<comment type="similarity">
    <text evidence="3 12">Belongs to the hexokinase family.</text>
</comment>
<feature type="domain" description="Hexokinase C-terminal" evidence="14">
    <location>
        <begin position="165"/>
        <end position="401"/>
    </location>
</feature>
<evidence type="ECO:0000256" key="6">
    <source>
        <dbReference type="ARBA" id="ARBA00022777"/>
    </source>
</evidence>
<keyword evidence="6 12" id="KW-0418">Kinase</keyword>
<evidence type="ECO:0000313" key="15">
    <source>
        <dbReference type="EMBL" id="KAJ6216860.1"/>
    </source>
</evidence>
<comment type="catalytic activity">
    <reaction evidence="11">
        <text>D-glucose + ATP = D-glucose 6-phosphate + ADP + H(+)</text>
        <dbReference type="Rhea" id="RHEA:17825"/>
        <dbReference type="ChEBI" id="CHEBI:4167"/>
        <dbReference type="ChEBI" id="CHEBI:15378"/>
        <dbReference type="ChEBI" id="CHEBI:30616"/>
        <dbReference type="ChEBI" id="CHEBI:61548"/>
        <dbReference type="ChEBI" id="CHEBI:456216"/>
        <dbReference type="EC" id="2.7.1.1"/>
    </reaction>
    <physiologicalReaction direction="left-to-right" evidence="11">
        <dbReference type="Rhea" id="RHEA:17826"/>
    </physiologicalReaction>
</comment>
<dbReference type="PRINTS" id="PR00475">
    <property type="entry name" value="HEXOKINASE"/>
</dbReference>
<keyword evidence="4 12" id="KW-0808">Transferase</keyword>
<evidence type="ECO:0000256" key="1">
    <source>
        <dbReference type="ARBA" id="ARBA00004888"/>
    </source>
</evidence>
<comment type="caution">
    <text evidence="15">The sequence shown here is derived from an EMBL/GenBank/DDBJ whole genome shotgun (WGS) entry which is preliminary data.</text>
</comment>
<evidence type="ECO:0000259" key="13">
    <source>
        <dbReference type="Pfam" id="PF00349"/>
    </source>
</evidence>
<evidence type="ECO:0000256" key="12">
    <source>
        <dbReference type="RuleBase" id="RU362007"/>
    </source>
</evidence>
<dbReference type="PANTHER" id="PTHR19443">
    <property type="entry name" value="HEXOKINASE"/>
    <property type="match status" value="1"/>
</dbReference>
<feature type="domain" description="Hexokinase N-terminal" evidence="13">
    <location>
        <begin position="1"/>
        <end position="157"/>
    </location>
</feature>
<comment type="catalytic activity">
    <reaction evidence="10">
        <text>D-fructose + ATP = D-fructose 6-phosphate + ADP + H(+)</text>
        <dbReference type="Rhea" id="RHEA:16125"/>
        <dbReference type="ChEBI" id="CHEBI:15378"/>
        <dbReference type="ChEBI" id="CHEBI:30616"/>
        <dbReference type="ChEBI" id="CHEBI:37721"/>
        <dbReference type="ChEBI" id="CHEBI:61527"/>
        <dbReference type="ChEBI" id="CHEBI:456216"/>
        <dbReference type="EC" id="2.7.1.1"/>
    </reaction>
    <physiologicalReaction direction="left-to-right" evidence="10">
        <dbReference type="Rhea" id="RHEA:16126"/>
    </physiologicalReaction>
</comment>
<dbReference type="GO" id="GO:0005739">
    <property type="term" value="C:mitochondrion"/>
    <property type="evidence" value="ECO:0007669"/>
    <property type="project" value="TreeGrafter"/>
</dbReference>
<dbReference type="GO" id="GO:0004340">
    <property type="term" value="F:glucokinase activity"/>
    <property type="evidence" value="ECO:0007669"/>
    <property type="project" value="TreeGrafter"/>
</dbReference>
<dbReference type="OMA" id="VKHANDG"/>
<dbReference type="PROSITE" id="PS51748">
    <property type="entry name" value="HEXOKINASE_2"/>
    <property type="match status" value="1"/>
</dbReference>
<dbReference type="SUPFAM" id="SSF53067">
    <property type="entry name" value="Actin-like ATPase domain"/>
    <property type="match status" value="2"/>
</dbReference>
<comment type="pathway">
    <text evidence="2">Carbohydrate metabolism; hexose metabolism.</text>
</comment>
<evidence type="ECO:0000313" key="16">
    <source>
        <dbReference type="Proteomes" id="UP001142055"/>
    </source>
</evidence>
<dbReference type="GO" id="GO:0005829">
    <property type="term" value="C:cytosol"/>
    <property type="evidence" value="ECO:0007669"/>
    <property type="project" value="TreeGrafter"/>
</dbReference>
<keyword evidence="7 12" id="KW-0067">ATP-binding</keyword>